<comment type="subcellular location">
    <subcellularLocation>
        <location evidence="1">Virion</location>
    </subcellularLocation>
</comment>
<evidence type="ECO:0000313" key="4">
    <source>
        <dbReference type="EMBL" id="NME21265.1"/>
    </source>
</evidence>
<dbReference type="SUPFAM" id="SSF56563">
    <property type="entry name" value="Major capsid protein gp5"/>
    <property type="match status" value="1"/>
</dbReference>
<proteinExistence type="predicted"/>
<protein>
    <submittedName>
        <fullName evidence="4">Phage major capsid protein</fullName>
    </submittedName>
</protein>
<dbReference type="Proteomes" id="UP000587270">
    <property type="component" value="Unassembled WGS sequence"/>
</dbReference>
<dbReference type="Gene3D" id="3.30.2320.10">
    <property type="entry name" value="hypothetical protein PF0899 domain"/>
    <property type="match status" value="1"/>
</dbReference>
<reference evidence="4 5" key="1">
    <citation type="submission" date="2020-04" db="EMBL/GenBank/DDBJ databases">
        <authorList>
            <person name="Hitch T.C.A."/>
            <person name="Wylensek D."/>
            <person name="Clavel T."/>
        </authorList>
    </citation>
    <scope>NUCLEOTIDE SEQUENCE [LARGE SCALE GENOMIC DNA]</scope>
    <source>
        <strain evidence="4 5">WCA-386-APC-4I</strain>
    </source>
</reference>
<dbReference type="EMBL" id="JABAFN010000001">
    <property type="protein sequence ID" value="NME21265.1"/>
    <property type="molecule type" value="Genomic_DNA"/>
</dbReference>
<dbReference type="Gene3D" id="3.30.2400.10">
    <property type="entry name" value="Major capsid protein gp5"/>
    <property type="match status" value="1"/>
</dbReference>
<dbReference type="InterPro" id="IPR024455">
    <property type="entry name" value="Phage_capsid"/>
</dbReference>
<name>A0AAW9ZEM0_LIMRT</name>
<dbReference type="Pfam" id="PF05065">
    <property type="entry name" value="Phage_capsid"/>
    <property type="match status" value="1"/>
</dbReference>
<feature type="region of interest" description="Disordered" evidence="2">
    <location>
        <begin position="55"/>
        <end position="84"/>
    </location>
</feature>
<sequence length="378" mass="41991">MNFYQIKKNAMDMGDEVRQANEKLNEMLANPQTPTEDIKAQQKVVDSAQERYEVARKQMEKAEAEAKKKLKPNSEPSQLSEKEKRAKAFAQLVRNTMAKQAVPASVYQALGDDDSTGGNKFLPKTVSTDIITGPQEHNPLRDISTVTQITNLEIPRLSFTLDDDGFIADGDTAKEIQAKGDTVQFTRNKFKVKVGLSETVLLGSDANLTAYVEQELTNGVTRKERNVAFAVNPIKANEKHMSFYDDTVGIKKVTGSDLYDAITNAVADLHEDYRENATIVMAYKDYLKIIKTLANGSNTLYGAQPSAVLGKPVVFTDAATKPVVGDFSYSQYNYDINTIYDQDKDVDTGIEKFVLTAWMDHQIKLSSAFRIADVQASK</sequence>
<dbReference type="NCBIfam" id="TIGR01554">
    <property type="entry name" value="major_cap_HK97"/>
    <property type="match status" value="1"/>
</dbReference>
<dbReference type="AlphaFoldDB" id="A0AAW9ZEM0"/>
<organism evidence="4 5">
    <name type="scientific">Limosilactobacillus reuteri</name>
    <name type="common">Lactobacillus reuteri</name>
    <dbReference type="NCBI Taxonomy" id="1598"/>
    <lineage>
        <taxon>Bacteria</taxon>
        <taxon>Bacillati</taxon>
        <taxon>Bacillota</taxon>
        <taxon>Bacilli</taxon>
        <taxon>Lactobacillales</taxon>
        <taxon>Lactobacillaceae</taxon>
        <taxon>Limosilactobacillus</taxon>
    </lineage>
</organism>
<evidence type="ECO:0000256" key="1">
    <source>
        <dbReference type="ARBA" id="ARBA00004328"/>
    </source>
</evidence>
<evidence type="ECO:0000259" key="3">
    <source>
        <dbReference type="Pfam" id="PF05065"/>
    </source>
</evidence>
<feature type="domain" description="Phage capsid-like C-terminal" evidence="3">
    <location>
        <begin position="121"/>
        <end position="371"/>
    </location>
</feature>
<dbReference type="RefSeq" id="WP_170090562.1">
    <property type="nucleotide sequence ID" value="NZ_CP065330.1"/>
</dbReference>
<evidence type="ECO:0000256" key="2">
    <source>
        <dbReference type="SAM" id="MobiDB-lite"/>
    </source>
</evidence>
<accession>A0AAW9ZEM0</accession>
<feature type="compositionally biased region" description="Basic and acidic residues" evidence="2">
    <location>
        <begin position="55"/>
        <end position="67"/>
    </location>
</feature>
<gene>
    <name evidence="4" type="ORF">HF865_00775</name>
</gene>
<comment type="caution">
    <text evidence="4">The sequence shown here is derived from an EMBL/GenBank/DDBJ whole genome shotgun (WGS) entry which is preliminary data.</text>
</comment>
<dbReference type="InterPro" id="IPR054612">
    <property type="entry name" value="Phage_capsid-like_C"/>
</dbReference>
<evidence type="ECO:0000313" key="5">
    <source>
        <dbReference type="Proteomes" id="UP000587270"/>
    </source>
</evidence>